<evidence type="ECO:0000256" key="4">
    <source>
        <dbReference type="ARBA" id="ARBA00022764"/>
    </source>
</evidence>
<accession>A0AA35GK98</accession>
<name>A0AA35GK98_9BURK</name>
<comment type="caution">
    <text evidence="8">The sequence shown here is derived from an EMBL/GenBank/DDBJ whole genome shotgun (WGS) entry which is preliminary data.</text>
</comment>
<dbReference type="GO" id="GO:0042597">
    <property type="term" value="C:periplasmic space"/>
    <property type="evidence" value="ECO:0007669"/>
    <property type="project" value="UniProtKB-SubCell"/>
</dbReference>
<evidence type="ECO:0000313" key="9">
    <source>
        <dbReference type="Proteomes" id="UP000834458"/>
    </source>
</evidence>
<dbReference type="Pfam" id="PF04972">
    <property type="entry name" value="BON"/>
    <property type="match status" value="1"/>
</dbReference>
<sequence>MQSMKQYTRAIAFATLIGATVIGAAGCSVARNQQTVGSYVDDAGITTAIKAKFAEDHTVAATSISVETLKGTVQLSGFAKSQTEKDRAEAIARNVKGVTSVRNSIVVRP</sequence>
<dbReference type="Proteomes" id="UP000834458">
    <property type="component" value="Unassembled WGS sequence"/>
</dbReference>
<keyword evidence="2 6" id="KW-0732">Signal</keyword>
<dbReference type="InterPro" id="IPR014004">
    <property type="entry name" value="Transpt-assoc_nodulatn_dom_bac"/>
</dbReference>
<evidence type="ECO:0000256" key="2">
    <source>
        <dbReference type="ARBA" id="ARBA00022729"/>
    </source>
</evidence>
<keyword evidence="3" id="KW-0677">Repeat</keyword>
<keyword evidence="4" id="KW-0574">Periplasm</keyword>
<evidence type="ECO:0000313" key="8">
    <source>
        <dbReference type="EMBL" id="CAB5702142.1"/>
    </source>
</evidence>
<protein>
    <recommendedName>
        <fullName evidence="5">Osmotically-inducible protein Y</fullName>
    </recommendedName>
</protein>
<dbReference type="SMART" id="SM00749">
    <property type="entry name" value="BON"/>
    <property type="match status" value="1"/>
</dbReference>
<evidence type="ECO:0000256" key="3">
    <source>
        <dbReference type="ARBA" id="ARBA00022737"/>
    </source>
</evidence>
<evidence type="ECO:0000259" key="7">
    <source>
        <dbReference type="PROSITE" id="PS50914"/>
    </source>
</evidence>
<evidence type="ECO:0000256" key="5">
    <source>
        <dbReference type="ARBA" id="ARBA00070588"/>
    </source>
</evidence>
<gene>
    <name evidence="8" type="primary">osmY_2</name>
    <name evidence="8" type="ORF">GHA_02860</name>
</gene>
<organism evidence="8 9">
    <name type="scientific">Comamonas aquatica</name>
    <dbReference type="NCBI Taxonomy" id="225991"/>
    <lineage>
        <taxon>Bacteria</taxon>
        <taxon>Pseudomonadati</taxon>
        <taxon>Pseudomonadota</taxon>
        <taxon>Betaproteobacteria</taxon>
        <taxon>Burkholderiales</taxon>
        <taxon>Comamonadaceae</taxon>
        <taxon>Comamonas</taxon>
    </lineage>
</organism>
<feature type="signal peptide" evidence="6">
    <location>
        <begin position="1"/>
        <end position="24"/>
    </location>
</feature>
<reference evidence="8" key="1">
    <citation type="submission" date="2020-05" db="EMBL/GenBank/DDBJ databases">
        <authorList>
            <person name="Delgado-Blas J."/>
        </authorList>
    </citation>
    <scope>NUCLEOTIDE SEQUENCE</scope>
    <source>
        <strain evidence="8">BB1454</strain>
    </source>
</reference>
<comment type="subcellular location">
    <subcellularLocation>
        <location evidence="1">Periplasm</location>
    </subcellularLocation>
</comment>
<dbReference type="FunFam" id="3.30.1340.30:FF:000001">
    <property type="entry name" value="Molecular chaperone OsmY"/>
    <property type="match status" value="1"/>
</dbReference>
<proteinExistence type="predicted"/>
<dbReference type="PROSITE" id="PS51257">
    <property type="entry name" value="PROKAR_LIPOPROTEIN"/>
    <property type="match status" value="1"/>
</dbReference>
<feature type="chain" id="PRO_5041302036" description="Osmotically-inducible protein Y" evidence="6">
    <location>
        <begin position="25"/>
        <end position="109"/>
    </location>
</feature>
<dbReference type="PANTHER" id="PTHR34606">
    <property type="entry name" value="BON DOMAIN-CONTAINING PROTEIN"/>
    <property type="match status" value="1"/>
</dbReference>
<dbReference type="InterPro" id="IPR051686">
    <property type="entry name" value="Lipoprotein_DolP"/>
</dbReference>
<dbReference type="PROSITE" id="PS50914">
    <property type="entry name" value="BON"/>
    <property type="match status" value="1"/>
</dbReference>
<dbReference type="EMBL" id="CAHPSC010000047">
    <property type="protein sequence ID" value="CAB5702142.1"/>
    <property type="molecule type" value="Genomic_DNA"/>
</dbReference>
<evidence type="ECO:0000256" key="6">
    <source>
        <dbReference type="SAM" id="SignalP"/>
    </source>
</evidence>
<feature type="domain" description="BON" evidence="7">
    <location>
        <begin position="41"/>
        <end position="109"/>
    </location>
</feature>
<dbReference type="PANTHER" id="PTHR34606:SF16">
    <property type="entry name" value="BON DOMAIN-CONTAINING PROTEIN"/>
    <property type="match status" value="1"/>
</dbReference>
<dbReference type="InterPro" id="IPR007055">
    <property type="entry name" value="BON_dom"/>
</dbReference>
<evidence type="ECO:0000256" key="1">
    <source>
        <dbReference type="ARBA" id="ARBA00004418"/>
    </source>
</evidence>
<dbReference type="AlphaFoldDB" id="A0AA35GK98"/>
<dbReference type="Gene3D" id="3.30.1340.30">
    <property type="match status" value="1"/>
</dbReference>